<sequence length="137" mass="15815">MRQTLIRTLFLMSGFFFVLLGIIGLLLPLVPTTPFLLVAAFCFSRSSERLHQYLLNHRWFGHYIRDWEEHGVIPLKAKLFASGMMLLMISYPLLFLNFHPGLKTAAAATVIIALWYVWRKPSKRPLSTTTKSEHPLK</sequence>
<dbReference type="InterPro" id="IPR007401">
    <property type="entry name" value="DUF454"/>
</dbReference>
<proteinExistence type="predicted"/>
<evidence type="ECO:0000313" key="4">
    <source>
        <dbReference type="Proteomes" id="UP000198749"/>
    </source>
</evidence>
<evidence type="ECO:0000256" key="2">
    <source>
        <dbReference type="SAM" id="Phobius"/>
    </source>
</evidence>
<keyword evidence="1 2" id="KW-0472">Membrane</keyword>
<dbReference type="Pfam" id="PF04304">
    <property type="entry name" value="DUF454"/>
    <property type="match status" value="1"/>
</dbReference>
<feature type="transmembrane region" description="Helical" evidence="2">
    <location>
        <begin position="15"/>
        <end position="43"/>
    </location>
</feature>
<dbReference type="GO" id="GO:0005886">
    <property type="term" value="C:plasma membrane"/>
    <property type="evidence" value="ECO:0007669"/>
    <property type="project" value="UniProtKB-SubCell"/>
</dbReference>
<name>A0A1H9GCQ2_9GAMM</name>
<dbReference type="PANTHER" id="PTHR35813">
    <property type="entry name" value="INNER MEMBRANE PROTEIN YBAN"/>
    <property type="match status" value="1"/>
</dbReference>
<protein>
    <recommendedName>
        <fullName evidence="1">Inner membrane protein</fullName>
    </recommendedName>
</protein>
<gene>
    <name evidence="3" type="ORF">SAMN03080615_01605</name>
</gene>
<evidence type="ECO:0000256" key="1">
    <source>
        <dbReference type="PIRNR" id="PIRNR016789"/>
    </source>
</evidence>
<dbReference type="AlphaFoldDB" id="A0A1H9GCQ2"/>
<reference evidence="4" key="1">
    <citation type="submission" date="2016-10" db="EMBL/GenBank/DDBJ databases">
        <authorList>
            <person name="Varghese N."/>
            <person name="Submissions S."/>
        </authorList>
    </citation>
    <scope>NUCLEOTIDE SEQUENCE [LARGE SCALE GENOMIC DNA]</scope>
    <source>
        <strain evidence="4">DSM 18887</strain>
    </source>
</reference>
<accession>A0A1H9GCQ2</accession>
<keyword evidence="2" id="KW-0812">Transmembrane</keyword>
<comment type="subcellular location">
    <subcellularLocation>
        <location evidence="1">Cell inner membrane</location>
        <topology evidence="1">Multi-pass membrane protein</topology>
    </subcellularLocation>
</comment>
<dbReference type="Proteomes" id="UP000198749">
    <property type="component" value="Unassembled WGS sequence"/>
</dbReference>
<keyword evidence="1" id="KW-0997">Cell inner membrane</keyword>
<dbReference type="EMBL" id="FOGB01000004">
    <property type="protein sequence ID" value="SEQ47793.1"/>
    <property type="molecule type" value="Genomic_DNA"/>
</dbReference>
<keyword evidence="2" id="KW-1133">Transmembrane helix</keyword>
<keyword evidence="4" id="KW-1185">Reference proteome</keyword>
<dbReference type="PANTHER" id="PTHR35813:SF1">
    <property type="entry name" value="INNER MEMBRANE PROTEIN YBAN"/>
    <property type="match status" value="1"/>
</dbReference>
<organism evidence="3 4">
    <name type="scientific">Amphritea atlantica</name>
    <dbReference type="NCBI Taxonomy" id="355243"/>
    <lineage>
        <taxon>Bacteria</taxon>
        <taxon>Pseudomonadati</taxon>
        <taxon>Pseudomonadota</taxon>
        <taxon>Gammaproteobacteria</taxon>
        <taxon>Oceanospirillales</taxon>
        <taxon>Oceanospirillaceae</taxon>
        <taxon>Amphritea</taxon>
    </lineage>
</organism>
<keyword evidence="1" id="KW-1003">Cell membrane</keyword>
<feature type="transmembrane region" description="Helical" evidence="2">
    <location>
        <begin position="102"/>
        <end position="118"/>
    </location>
</feature>
<dbReference type="RefSeq" id="WP_091356397.1">
    <property type="nucleotide sequence ID" value="NZ_AP025284.1"/>
</dbReference>
<evidence type="ECO:0000313" key="3">
    <source>
        <dbReference type="EMBL" id="SEQ47793.1"/>
    </source>
</evidence>
<dbReference type="PIRSF" id="PIRSF016789">
    <property type="entry name" value="DUF454"/>
    <property type="match status" value="1"/>
</dbReference>
<dbReference type="STRING" id="355243.SAMN03080615_01605"/>
<dbReference type="OrthoDB" id="9816293at2"/>